<protein>
    <submittedName>
        <fullName evidence="1">Uncharacterized protein</fullName>
    </submittedName>
</protein>
<evidence type="ECO:0000313" key="2">
    <source>
        <dbReference type="Proteomes" id="UP000248631"/>
    </source>
</evidence>
<dbReference type="Pfam" id="PF06892">
    <property type="entry name" value="Phage_CP76"/>
    <property type="match status" value="1"/>
</dbReference>
<comment type="caution">
    <text evidence="1">The sequence shown here is derived from an EMBL/GenBank/DDBJ whole genome shotgun (WGS) entry which is preliminary data.</text>
</comment>
<keyword evidence="2" id="KW-1185">Reference proteome</keyword>
<evidence type="ECO:0000313" key="1">
    <source>
        <dbReference type="EMBL" id="RAM63206.1"/>
    </source>
</evidence>
<sequence>MNQHDALYRIARAYPGGIEALAARMGKSPNTLRNKLRPEIATHAMSFEEVSEVLEFCEGAKVKDALQPLRAFNARHGMAAFRMPEVDDQDDEQLLGTVYRVMKEIGQVAETVSVALEDGRITAQELDLIEKNFAQGMSALGEWRERVRQRAERDGALQAQKKAAKGR</sequence>
<accession>A0ABX9BZI8</accession>
<dbReference type="InterPro" id="IPR009679">
    <property type="entry name" value="Phage_186_CII-like"/>
</dbReference>
<gene>
    <name evidence="1" type="ORF">RB24_17990</name>
</gene>
<organism evidence="1 2">
    <name type="scientific">Herbaspirillum rubrisubalbicans</name>
    <dbReference type="NCBI Taxonomy" id="80842"/>
    <lineage>
        <taxon>Bacteria</taxon>
        <taxon>Pseudomonadati</taxon>
        <taxon>Pseudomonadota</taxon>
        <taxon>Betaproteobacteria</taxon>
        <taxon>Burkholderiales</taxon>
        <taxon>Oxalobacteraceae</taxon>
        <taxon>Herbaspirillum</taxon>
    </lineage>
</organism>
<dbReference type="EMBL" id="JUGD01000022">
    <property type="protein sequence ID" value="RAM63206.1"/>
    <property type="molecule type" value="Genomic_DNA"/>
</dbReference>
<name>A0ABX9BZI8_9BURK</name>
<proteinExistence type="predicted"/>
<reference evidence="1 2" key="1">
    <citation type="submission" date="2014-12" db="EMBL/GenBank/DDBJ databases">
        <title>Complete genome sequence of Herbaspirillum rubrisubalbicans Os38.</title>
        <authorList>
            <person name="Chen M."/>
            <person name="An Q."/>
        </authorList>
    </citation>
    <scope>NUCLEOTIDE SEQUENCE [LARGE SCALE GENOMIC DNA]</scope>
    <source>
        <strain evidence="1 2">Os38</strain>
    </source>
</reference>
<dbReference type="Proteomes" id="UP000248631">
    <property type="component" value="Unassembled WGS sequence"/>
</dbReference>